<dbReference type="Pfam" id="PF12704">
    <property type="entry name" value="MacB_PCD"/>
    <property type="match status" value="1"/>
</dbReference>
<feature type="transmembrane region" description="Helical" evidence="6">
    <location>
        <begin position="666"/>
        <end position="687"/>
    </location>
</feature>
<keyword evidence="4 6" id="KW-1133">Transmembrane helix</keyword>
<dbReference type="InterPro" id="IPR025857">
    <property type="entry name" value="MacB_PCD"/>
</dbReference>
<feature type="transmembrane region" description="Helical" evidence="6">
    <location>
        <begin position="373"/>
        <end position="397"/>
    </location>
</feature>
<evidence type="ECO:0000256" key="3">
    <source>
        <dbReference type="ARBA" id="ARBA00022692"/>
    </source>
</evidence>
<protein>
    <submittedName>
        <fullName evidence="9">ABC transporter permease</fullName>
    </submittedName>
</protein>
<dbReference type="Pfam" id="PF02687">
    <property type="entry name" value="FtsX"/>
    <property type="match status" value="2"/>
</dbReference>
<evidence type="ECO:0000256" key="2">
    <source>
        <dbReference type="ARBA" id="ARBA00022475"/>
    </source>
</evidence>
<keyword evidence="2" id="KW-1003">Cell membrane</keyword>
<comment type="caution">
    <text evidence="9">The sequence shown here is derived from an EMBL/GenBank/DDBJ whole genome shotgun (WGS) entry which is preliminary data.</text>
</comment>
<feature type="domain" description="MacB-like periplasmic core" evidence="8">
    <location>
        <begin position="21"/>
        <end position="241"/>
    </location>
</feature>
<dbReference type="RefSeq" id="WP_377528287.1">
    <property type="nucleotide sequence ID" value="NZ_JBHTLD010000118.1"/>
</dbReference>
<keyword evidence="10" id="KW-1185">Reference proteome</keyword>
<dbReference type="PANTHER" id="PTHR30572:SF18">
    <property type="entry name" value="ABC-TYPE MACROLIDE FAMILY EXPORT SYSTEM PERMEASE COMPONENT 2"/>
    <property type="match status" value="1"/>
</dbReference>
<feature type="domain" description="ABC3 transporter permease C-terminal" evidence="7">
    <location>
        <begin position="667"/>
        <end position="779"/>
    </location>
</feature>
<evidence type="ECO:0000256" key="1">
    <source>
        <dbReference type="ARBA" id="ARBA00004651"/>
    </source>
</evidence>
<organism evidence="9 10">
    <name type="scientific">Pontibacter rugosus</name>
    <dbReference type="NCBI Taxonomy" id="1745966"/>
    <lineage>
        <taxon>Bacteria</taxon>
        <taxon>Pseudomonadati</taxon>
        <taxon>Bacteroidota</taxon>
        <taxon>Cytophagia</taxon>
        <taxon>Cytophagales</taxon>
        <taxon>Hymenobacteraceae</taxon>
        <taxon>Pontibacter</taxon>
    </lineage>
</organism>
<dbReference type="EMBL" id="JBHTLD010000118">
    <property type="protein sequence ID" value="MFD1187136.1"/>
    <property type="molecule type" value="Genomic_DNA"/>
</dbReference>
<keyword evidence="3 6" id="KW-0812">Transmembrane</keyword>
<evidence type="ECO:0000256" key="6">
    <source>
        <dbReference type="SAM" id="Phobius"/>
    </source>
</evidence>
<evidence type="ECO:0000256" key="4">
    <source>
        <dbReference type="ARBA" id="ARBA00022989"/>
    </source>
</evidence>
<feature type="transmembrane region" description="Helical" evidence="6">
    <location>
        <begin position="284"/>
        <end position="303"/>
    </location>
</feature>
<dbReference type="InterPro" id="IPR050250">
    <property type="entry name" value="Macrolide_Exporter_MacB"/>
</dbReference>
<evidence type="ECO:0000256" key="5">
    <source>
        <dbReference type="ARBA" id="ARBA00023136"/>
    </source>
</evidence>
<feature type="transmembrane region" description="Helical" evidence="6">
    <location>
        <begin position="707"/>
        <end position="729"/>
    </location>
</feature>
<dbReference type="InterPro" id="IPR003838">
    <property type="entry name" value="ABC3_permease_C"/>
</dbReference>
<accession>A0ABW3ST58</accession>
<evidence type="ECO:0000313" key="9">
    <source>
        <dbReference type="EMBL" id="MFD1187136.1"/>
    </source>
</evidence>
<feature type="transmembrane region" description="Helical" evidence="6">
    <location>
        <begin position="749"/>
        <end position="767"/>
    </location>
</feature>
<proteinExistence type="predicted"/>
<comment type="subcellular location">
    <subcellularLocation>
        <location evidence="1">Cell membrane</location>
        <topology evidence="1">Multi-pass membrane protein</topology>
    </subcellularLocation>
</comment>
<name>A0ABW3ST58_9BACT</name>
<keyword evidence="5 6" id="KW-0472">Membrane</keyword>
<gene>
    <name evidence="9" type="ORF">ACFQ2O_13050</name>
</gene>
<evidence type="ECO:0000259" key="8">
    <source>
        <dbReference type="Pfam" id="PF12704"/>
    </source>
</evidence>
<feature type="transmembrane region" description="Helical" evidence="6">
    <location>
        <begin position="328"/>
        <end position="353"/>
    </location>
</feature>
<evidence type="ECO:0000313" key="10">
    <source>
        <dbReference type="Proteomes" id="UP001597094"/>
    </source>
</evidence>
<reference evidence="10" key="1">
    <citation type="journal article" date="2019" name="Int. J. Syst. Evol. Microbiol.">
        <title>The Global Catalogue of Microorganisms (GCM) 10K type strain sequencing project: providing services to taxonomists for standard genome sequencing and annotation.</title>
        <authorList>
            <consortium name="The Broad Institute Genomics Platform"/>
            <consortium name="The Broad Institute Genome Sequencing Center for Infectious Disease"/>
            <person name="Wu L."/>
            <person name="Ma J."/>
        </authorList>
    </citation>
    <scope>NUCLEOTIDE SEQUENCE [LARGE SCALE GENOMIC DNA]</scope>
    <source>
        <strain evidence="10">JCM 31319</strain>
    </source>
</reference>
<dbReference type="Proteomes" id="UP001597094">
    <property type="component" value="Unassembled WGS sequence"/>
</dbReference>
<feature type="transmembrane region" description="Helical" evidence="6">
    <location>
        <begin position="418"/>
        <end position="442"/>
    </location>
</feature>
<sequence>MLQHSLLLIYRNFKRFRSTFLINLIGLSTGLACALLIFLWVNDELQVDSFHEKESQLFQVMTNHHNAEGITTWEVGPGKLGESLAEEMPEVAYAVSSSDIPDKFILSDKGRHISASGQFVSKDFFNVFSYKLTQGNESQVLANKNAVVISESLAQKLFGTTDDVIGKTIVWQILHFNKPVTVTGVFKDVPSNSSDQFDFVLSFEDFKDMLGSGLHWDNHNAKTYLILRAGTDAEQLNRKVQGFIKSMLPTSNVSIFVRPYADKYLYGNYENGLQAGGRIEYVKLFSIIALFILLIACINFMNLSTAKATRRIKEVGIKKAMGASRQSLVMQYLGEALLMAFASLVVALMLVELLLSPFSQLTGKELILTYEPYFVAVILTITILTGILAGSYPAFYLSGFKPATVLRGKLETLGGELLARKGLVVFQFTLSVVLVVAVLVVYKQIEYVQNKNLGYSNDNILYFSPEGKVQEKLETFLSEAEKVPGVVLVSSGGSIISDVGSTIGLHWQGKNVQDEVAFQTVAVNYKMIEMLRLQIKEGRSFSKVLSSDTAHLIFNEAAVKAMSMRNPVGKVVNLWGEDKKIIGVVKDFHFQSLHEKVKPMFFRLEPKSAMKVMVKVEAGKERETIEKLQELYRDFNPGYILNYKFLNQDYEALYAAEQRVSILSRYFAGLAILISCLGLFGLAAFTAEKRVKEIGVRKVLGASDFSIVYLLSSDFTKLVLISISLAMPISYTLVKHWLSNFAYRIELELWYFVCSGLLALLIAWITVGMQAVKAARLSPSQCLKDV</sequence>
<feature type="domain" description="ABC3 transporter permease C-terminal" evidence="7">
    <location>
        <begin position="287"/>
        <end position="399"/>
    </location>
</feature>
<feature type="transmembrane region" description="Helical" evidence="6">
    <location>
        <begin position="20"/>
        <end position="41"/>
    </location>
</feature>
<dbReference type="PANTHER" id="PTHR30572">
    <property type="entry name" value="MEMBRANE COMPONENT OF TRANSPORTER-RELATED"/>
    <property type="match status" value="1"/>
</dbReference>
<evidence type="ECO:0000259" key="7">
    <source>
        <dbReference type="Pfam" id="PF02687"/>
    </source>
</evidence>